<dbReference type="Pfam" id="PF13715">
    <property type="entry name" value="CarbopepD_reg_2"/>
    <property type="match status" value="1"/>
</dbReference>
<dbReference type="OrthoDB" id="9768177at2"/>
<dbReference type="Gene3D" id="2.170.130.10">
    <property type="entry name" value="TonB-dependent receptor, plug domain"/>
    <property type="match status" value="1"/>
</dbReference>
<dbReference type="InterPro" id="IPR012910">
    <property type="entry name" value="Plug_dom"/>
</dbReference>
<evidence type="ECO:0000259" key="1">
    <source>
        <dbReference type="Pfam" id="PF07715"/>
    </source>
</evidence>
<keyword evidence="3" id="KW-1185">Reference proteome</keyword>
<sequence length="447" mass="48766">MKKLVPLQPLVHLMKLSLLQALLAVIFAGASLAFDANAQELLNKRVTFRLENQGLRKVLKEIETQTNIRFAFRPREIPISLKVTVVAANESLGDVLDRVVKPLRLRYEVVGRQIVLSPVGPADETRASFQAEAIVPAELTVSGTIADETGQTLPGVNVVVKGTNRGTTSDVAGTYRLSVPEANAVLIFSYVGYEPKEVAVGNQTTINVILKADNKSLNEVIVIGYGAVKKRDLTGAVASIGTAELTAQPISSFNQALQGRVSGVQVTNSSNAPGGASPFGYEGVIQSRPVMNRCTLLMDFLSRIHHRRKGPAVHPIFRMCSPRSTPMTLKALRCLRMHRLRLFTVPVGQTGSCWLPHGGVRKVARQSILTRITGCRTSPKCLSLPRLKNKRPSKMNNSEISVSLNGLAIQRPIPKNRPSMVSARIGRRKFTGRPRCRTTSSRFRGDG</sequence>
<name>A0A327NJM2_9BACT</name>
<gene>
    <name evidence="2" type="ORF">HMF3257_17975</name>
</gene>
<dbReference type="InterPro" id="IPR037066">
    <property type="entry name" value="Plug_dom_sf"/>
</dbReference>
<organism evidence="2 3">
    <name type="scientific">Spirosoma telluris</name>
    <dbReference type="NCBI Taxonomy" id="2183553"/>
    <lineage>
        <taxon>Bacteria</taxon>
        <taxon>Pseudomonadati</taxon>
        <taxon>Bacteroidota</taxon>
        <taxon>Cytophagia</taxon>
        <taxon>Cytophagales</taxon>
        <taxon>Cytophagaceae</taxon>
        <taxon>Spirosoma</taxon>
    </lineage>
</organism>
<protein>
    <recommendedName>
        <fullName evidence="1">TonB-dependent receptor plug domain-containing protein</fullName>
    </recommendedName>
</protein>
<dbReference type="FunFam" id="2.60.40.1120:FF:000003">
    <property type="entry name" value="Outer membrane protein Omp121"/>
    <property type="match status" value="1"/>
</dbReference>
<dbReference type="SUPFAM" id="SSF56935">
    <property type="entry name" value="Porins"/>
    <property type="match status" value="1"/>
</dbReference>
<evidence type="ECO:0000313" key="2">
    <source>
        <dbReference type="EMBL" id="RAI75580.1"/>
    </source>
</evidence>
<feature type="domain" description="TonB-dependent receptor plug" evidence="1">
    <location>
        <begin position="229"/>
        <end position="284"/>
    </location>
</feature>
<evidence type="ECO:0000313" key="3">
    <source>
        <dbReference type="Proteomes" id="UP000249016"/>
    </source>
</evidence>
<dbReference type="Pfam" id="PF07715">
    <property type="entry name" value="Plug"/>
    <property type="match status" value="1"/>
</dbReference>
<reference evidence="2 3" key="1">
    <citation type="submission" date="2018-06" db="EMBL/GenBank/DDBJ databases">
        <title>Spirosoma sp. HMF3257 Genome sequencing and assembly.</title>
        <authorList>
            <person name="Kang H."/>
            <person name="Cha I."/>
            <person name="Kim H."/>
            <person name="Kang J."/>
            <person name="Joh K."/>
        </authorList>
    </citation>
    <scope>NUCLEOTIDE SEQUENCE [LARGE SCALE GENOMIC DNA]</scope>
    <source>
        <strain evidence="2 3">HMF3257</strain>
    </source>
</reference>
<comment type="caution">
    <text evidence="2">The sequence shown here is derived from an EMBL/GenBank/DDBJ whole genome shotgun (WGS) entry which is preliminary data.</text>
</comment>
<dbReference type="InterPro" id="IPR008969">
    <property type="entry name" value="CarboxyPept-like_regulatory"/>
</dbReference>
<dbReference type="EMBL" id="QLII01000001">
    <property type="protein sequence ID" value="RAI75580.1"/>
    <property type="molecule type" value="Genomic_DNA"/>
</dbReference>
<proteinExistence type="predicted"/>
<accession>A0A327NJM2</accession>
<dbReference type="Gene3D" id="2.60.40.1120">
    <property type="entry name" value="Carboxypeptidase-like, regulatory domain"/>
    <property type="match status" value="1"/>
</dbReference>
<dbReference type="AlphaFoldDB" id="A0A327NJM2"/>
<dbReference type="Proteomes" id="UP000249016">
    <property type="component" value="Unassembled WGS sequence"/>
</dbReference>
<dbReference type="SUPFAM" id="SSF49464">
    <property type="entry name" value="Carboxypeptidase regulatory domain-like"/>
    <property type="match status" value="1"/>
</dbReference>